<dbReference type="EMBL" id="CAUOFW020000737">
    <property type="protein sequence ID" value="CAK9136113.1"/>
    <property type="molecule type" value="Genomic_DNA"/>
</dbReference>
<reference evidence="3 4" key="1">
    <citation type="submission" date="2024-02" db="EMBL/GenBank/DDBJ databases">
        <authorList>
            <person name="Vignale AGUSTIN F."/>
            <person name="Sosa J E."/>
            <person name="Modenutti C."/>
        </authorList>
    </citation>
    <scope>NUCLEOTIDE SEQUENCE [LARGE SCALE GENOMIC DNA]</scope>
</reference>
<keyword evidence="4" id="KW-1185">Reference proteome</keyword>
<organism evidence="3 4">
    <name type="scientific">Ilex paraguariensis</name>
    <name type="common">yerba mate</name>
    <dbReference type="NCBI Taxonomy" id="185542"/>
    <lineage>
        <taxon>Eukaryota</taxon>
        <taxon>Viridiplantae</taxon>
        <taxon>Streptophyta</taxon>
        <taxon>Embryophyta</taxon>
        <taxon>Tracheophyta</taxon>
        <taxon>Spermatophyta</taxon>
        <taxon>Magnoliopsida</taxon>
        <taxon>eudicotyledons</taxon>
        <taxon>Gunneridae</taxon>
        <taxon>Pentapetalae</taxon>
        <taxon>asterids</taxon>
        <taxon>campanulids</taxon>
        <taxon>Aquifoliales</taxon>
        <taxon>Aquifoliaceae</taxon>
        <taxon>Ilex</taxon>
    </lineage>
</organism>
<proteinExistence type="predicted"/>
<name>A0ABC8QTP1_9AQUA</name>
<evidence type="ECO:0000256" key="1">
    <source>
        <dbReference type="SAM" id="MobiDB-lite"/>
    </source>
</evidence>
<protein>
    <submittedName>
        <fullName evidence="3">Uncharacterized protein</fullName>
    </submittedName>
</protein>
<feature type="region of interest" description="Disordered" evidence="1">
    <location>
        <begin position="1"/>
        <end position="37"/>
    </location>
</feature>
<accession>A0ABC8QTP1</accession>
<keyword evidence="2" id="KW-1133">Transmembrane helix</keyword>
<evidence type="ECO:0000313" key="3">
    <source>
        <dbReference type="EMBL" id="CAK9136113.1"/>
    </source>
</evidence>
<keyword evidence="2" id="KW-0472">Membrane</keyword>
<sequence>MRNRSQNSSATSRPVRVDERSDVSGEDKEIRSNDNVGSPKRSVYVILTLFVLVIHGSWAVHYYQFESMPMPLTAEQAGKRGFSEEEAIKHVKALTELGPHPVGSDALNRALQSFELWSLFLFLAMNSRW</sequence>
<evidence type="ECO:0000313" key="4">
    <source>
        <dbReference type="Proteomes" id="UP001642360"/>
    </source>
</evidence>
<feature type="transmembrane region" description="Helical" evidence="2">
    <location>
        <begin position="43"/>
        <end position="63"/>
    </location>
</feature>
<dbReference type="Proteomes" id="UP001642360">
    <property type="component" value="Unassembled WGS sequence"/>
</dbReference>
<feature type="compositionally biased region" description="Basic and acidic residues" evidence="1">
    <location>
        <begin position="15"/>
        <end position="32"/>
    </location>
</feature>
<gene>
    <name evidence="3" type="ORF">ILEXP_LOCUS3088</name>
</gene>
<dbReference type="AlphaFoldDB" id="A0ABC8QTP1"/>
<keyword evidence="2" id="KW-0812">Transmembrane</keyword>
<feature type="compositionally biased region" description="Polar residues" evidence="1">
    <location>
        <begin position="1"/>
        <end position="12"/>
    </location>
</feature>
<comment type="caution">
    <text evidence="3">The sequence shown here is derived from an EMBL/GenBank/DDBJ whole genome shotgun (WGS) entry which is preliminary data.</text>
</comment>
<evidence type="ECO:0000256" key="2">
    <source>
        <dbReference type="SAM" id="Phobius"/>
    </source>
</evidence>